<accession>A0A1F5Z1X0</accession>
<dbReference type="EMBL" id="MFJF01000015">
    <property type="protein sequence ID" value="OGG06460.1"/>
    <property type="molecule type" value="Genomic_DNA"/>
</dbReference>
<dbReference type="InterPro" id="IPR013815">
    <property type="entry name" value="ATP_grasp_subdomain_1"/>
</dbReference>
<dbReference type="Pfam" id="PF15632">
    <property type="entry name" value="ATPgrasp_Ter"/>
    <property type="match status" value="1"/>
</dbReference>
<evidence type="ECO:0000256" key="2">
    <source>
        <dbReference type="ARBA" id="ARBA00022741"/>
    </source>
</evidence>
<dbReference type="SUPFAM" id="SSF56059">
    <property type="entry name" value="Glutathione synthetase ATP-binding domain-like"/>
    <property type="match status" value="1"/>
</dbReference>
<protein>
    <recommendedName>
        <fullName evidence="5">ATP-grasp domain-containing protein</fullName>
    </recommendedName>
</protein>
<dbReference type="GO" id="GO:0005524">
    <property type="term" value="F:ATP binding"/>
    <property type="evidence" value="ECO:0007669"/>
    <property type="project" value="UniProtKB-UniRule"/>
</dbReference>
<evidence type="ECO:0000256" key="3">
    <source>
        <dbReference type="ARBA" id="ARBA00022840"/>
    </source>
</evidence>
<feature type="domain" description="ATP-grasp" evidence="5">
    <location>
        <begin position="122"/>
        <end position="292"/>
    </location>
</feature>
<dbReference type="Gene3D" id="3.30.1490.20">
    <property type="entry name" value="ATP-grasp fold, A domain"/>
    <property type="match status" value="1"/>
</dbReference>
<comment type="caution">
    <text evidence="6">The sequence shown here is derived from an EMBL/GenBank/DDBJ whole genome shotgun (WGS) entry which is preliminary data.</text>
</comment>
<keyword evidence="3 4" id="KW-0067">ATP-binding</keyword>
<dbReference type="GO" id="GO:0016874">
    <property type="term" value="F:ligase activity"/>
    <property type="evidence" value="ECO:0007669"/>
    <property type="project" value="UniProtKB-KW"/>
</dbReference>
<dbReference type="GO" id="GO:0005829">
    <property type="term" value="C:cytosol"/>
    <property type="evidence" value="ECO:0007669"/>
    <property type="project" value="TreeGrafter"/>
</dbReference>
<evidence type="ECO:0000313" key="7">
    <source>
        <dbReference type="Proteomes" id="UP000177354"/>
    </source>
</evidence>
<dbReference type="Gene3D" id="3.30.470.20">
    <property type="entry name" value="ATP-grasp fold, B domain"/>
    <property type="match status" value="1"/>
</dbReference>
<name>A0A1F5Z1X0_9BACT</name>
<sequence>MSPDINILLTGAGTQTFANVINPLKDYYRNRVKLVACDMDPMAYGLYLADKSYIIPPAVNSNFIKRIVEICRLESVKIILPLLSLDMLPISKHKKEFADMGVSAPISDYKSIKICSDKKLTYDFFRHHNIPTPATYLPDELPGKLDFPVIVKPRHLSGSKFFQKVNSRDELPKITGCVPDPIIQSFLNGQEYTVDILADLESRPVGIVPRSRLKISAGKSVVGKTEDLPVLRKLIEYVIKKIPLIGPANIQCFKINGNFLFTEVNPRFSAGGLPLSVSAGMNSPVQLVKIALGQTVPKLTKNYNNLYLFRYYTEVIVTEKKIIK</sequence>
<evidence type="ECO:0000259" key="5">
    <source>
        <dbReference type="PROSITE" id="PS50975"/>
    </source>
</evidence>
<dbReference type="GO" id="GO:0046872">
    <property type="term" value="F:metal ion binding"/>
    <property type="evidence" value="ECO:0007669"/>
    <property type="project" value="InterPro"/>
</dbReference>
<dbReference type="InterPro" id="IPR048764">
    <property type="entry name" value="PylC_N"/>
</dbReference>
<dbReference type="InterPro" id="IPR011761">
    <property type="entry name" value="ATP-grasp"/>
</dbReference>
<dbReference type="AlphaFoldDB" id="A0A1F5Z1X0"/>
<evidence type="ECO:0000256" key="4">
    <source>
        <dbReference type="PROSITE-ProRule" id="PRU00409"/>
    </source>
</evidence>
<keyword evidence="1" id="KW-0436">Ligase</keyword>
<gene>
    <name evidence="6" type="ORF">A2777_05775</name>
</gene>
<dbReference type="PANTHER" id="PTHR43055:SF1">
    <property type="entry name" value="FORMATE-DEPENDENT PHOSPHORIBOSYLGLYCINAMIDE FORMYLTRANSFERASE"/>
    <property type="match status" value="1"/>
</dbReference>
<evidence type="ECO:0000313" key="6">
    <source>
        <dbReference type="EMBL" id="OGG06460.1"/>
    </source>
</evidence>
<evidence type="ECO:0000256" key="1">
    <source>
        <dbReference type="ARBA" id="ARBA00022598"/>
    </source>
</evidence>
<organism evidence="6 7">
    <name type="scientific">Candidatus Gottesmanbacteria bacterium RIFCSPHIGHO2_01_FULL_40_15</name>
    <dbReference type="NCBI Taxonomy" id="1798376"/>
    <lineage>
        <taxon>Bacteria</taxon>
        <taxon>Candidatus Gottesmaniibacteriota</taxon>
    </lineage>
</organism>
<dbReference type="PANTHER" id="PTHR43055">
    <property type="entry name" value="FORMATE-DEPENDENT PHOSPHORIBOSYLGLYCINAMIDE FORMYLTRANSFERASE"/>
    <property type="match status" value="1"/>
</dbReference>
<dbReference type="Gene3D" id="3.40.50.20">
    <property type="match status" value="1"/>
</dbReference>
<keyword evidence="2 4" id="KW-0547">Nucleotide-binding</keyword>
<dbReference type="Proteomes" id="UP000177354">
    <property type="component" value="Unassembled WGS sequence"/>
</dbReference>
<proteinExistence type="predicted"/>
<dbReference type="PROSITE" id="PS50975">
    <property type="entry name" value="ATP_GRASP"/>
    <property type="match status" value="1"/>
</dbReference>
<dbReference type="Pfam" id="PF21360">
    <property type="entry name" value="PylC-like_N"/>
    <property type="match status" value="1"/>
</dbReference>
<reference evidence="6 7" key="1">
    <citation type="journal article" date="2016" name="Nat. Commun.">
        <title>Thousands of microbial genomes shed light on interconnected biogeochemical processes in an aquifer system.</title>
        <authorList>
            <person name="Anantharaman K."/>
            <person name="Brown C.T."/>
            <person name="Hug L.A."/>
            <person name="Sharon I."/>
            <person name="Castelle C.J."/>
            <person name="Probst A.J."/>
            <person name="Thomas B.C."/>
            <person name="Singh A."/>
            <person name="Wilkins M.J."/>
            <person name="Karaoz U."/>
            <person name="Brodie E.L."/>
            <person name="Williams K.H."/>
            <person name="Hubbard S.S."/>
            <person name="Banfield J.F."/>
        </authorList>
    </citation>
    <scope>NUCLEOTIDE SEQUENCE [LARGE SCALE GENOMIC DNA]</scope>
</reference>